<dbReference type="PANTHER" id="PTHR43240:SF8">
    <property type="entry name" value="PHENYLACETIC ACID DEGRADATION-RELATED PROTEIN"/>
    <property type="match status" value="1"/>
</dbReference>
<organism evidence="3">
    <name type="scientific">uncultured Thermomicrobiales bacterium</name>
    <dbReference type="NCBI Taxonomy" id="1645740"/>
    <lineage>
        <taxon>Bacteria</taxon>
        <taxon>Pseudomonadati</taxon>
        <taxon>Thermomicrobiota</taxon>
        <taxon>Thermomicrobia</taxon>
        <taxon>Thermomicrobiales</taxon>
        <taxon>environmental samples</taxon>
    </lineage>
</organism>
<dbReference type="AlphaFoldDB" id="A0A6J4V4Q4"/>
<feature type="domain" description="Thioesterase" evidence="2">
    <location>
        <begin position="51"/>
        <end position="125"/>
    </location>
</feature>
<dbReference type="GO" id="GO:0005829">
    <property type="term" value="C:cytosol"/>
    <property type="evidence" value="ECO:0007669"/>
    <property type="project" value="TreeGrafter"/>
</dbReference>
<dbReference type="InterPro" id="IPR003736">
    <property type="entry name" value="PAAI_dom"/>
</dbReference>
<evidence type="ECO:0000256" key="1">
    <source>
        <dbReference type="ARBA" id="ARBA00022801"/>
    </source>
</evidence>
<protein>
    <submittedName>
        <fullName evidence="3">ComA-related protein</fullName>
    </submittedName>
</protein>
<dbReference type="PANTHER" id="PTHR43240">
    <property type="entry name" value="1,4-DIHYDROXY-2-NAPHTHOYL-COA THIOESTERASE 1"/>
    <property type="match status" value="1"/>
</dbReference>
<evidence type="ECO:0000313" key="3">
    <source>
        <dbReference type="EMBL" id="CAA9568486.1"/>
    </source>
</evidence>
<evidence type="ECO:0000259" key="2">
    <source>
        <dbReference type="Pfam" id="PF03061"/>
    </source>
</evidence>
<gene>
    <name evidence="3" type="ORF">AVDCRST_MAG19-2532</name>
</gene>
<dbReference type="Gene3D" id="3.10.129.10">
    <property type="entry name" value="Hotdog Thioesterase"/>
    <property type="match status" value="1"/>
</dbReference>
<keyword evidence="1" id="KW-0378">Hydrolase</keyword>
<dbReference type="InterPro" id="IPR029069">
    <property type="entry name" value="HotDog_dom_sf"/>
</dbReference>
<dbReference type="EMBL" id="CADCWL010000122">
    <property type="protein sequence ID" value="CAA9568486.1"/>
    <property type="molecule type" value="Genomic_DNA"/>
</dbReference>
<dbReference type="NCBIfam" id="TIGR00369">
    <property type="entry name" value="unchar_dom_1"/>
    <property type="match status" value="1"/>
</dbReference>
<dbReference type="SUPFAM" id="SSF54637">
    <property type="entry name" value="Thioesterase/thiol ester dehydrase-isomerase"/>
    <property type="match status" value="1"/>
</dbReference>
<dbReference type="CDD" id="cd03443">
    <property type="entry name" value="PaaI_thioesterase"/>
    <property type="match status" value="1"/>
</dbReference>
<sequence length="140" mass="14941">MDLVRFRTVAEFQAAGEGFLPGLIGMEVVSTEGERVTSRLPVRPELMAPIGFLHAATVVALADTTAGYGAWANLPDGARGFTTIELKANFLGTAREGAVACEATLVHGGRSTQVWDARVTDEATGKTIALFRCTQLVLYR</sequence>
<reference evidence="3" key="1">
    <citation type="submission" date="2020-02" db="EMBL/GenBank/DDBJ databases">
        <authorList>
            <person name="Meier V. D."/>
        </authorList>
    </citation>
    <scope>NUCLEOTIDE SEQUENCE</scope>
    <source>
        <strain evidence="3">AVDCRST_MAG19</strain>
    </source>
</reference>
<proteinExistence type="predicted"/>
<dbReference type="InterPro" id="IPR006683">
    <property type="entry name" value="Thioestr_dom"/>
</dbReference>
<accession>A0A6J4V4Q4</accession>
<name>A0A6J4V4Q4_9BACT</name>
<dbReference type="GO" id="GO:0061522">
    <property type="term" value="F:1,4-dihydroxy-2-naphthoyl-CoA thioesterase activity"/>
    <property type="evidence" value="ECO:0007669"/>
    <property type="project" value="TreeGrafter"/>
</dbReference>
<dbReference type="Pfam" id="PF03061">
    <property type="entry name" value="4HBT"/>
    <property type="match status" value="1"/>
</dbReference>